<keyword evidence="2" id="KW-0812">Transmembrane</keyword>
<keyword evidence="4" id="KW-1185">Reference proteome</keyword>
<proteinExistence type="inferred from homology"/>
<protein>
    <submittedName>
        <fullName evidence="3">Uncharacterized protein</fullName>
    </submittedName>
</protein>
<evidence type="ECO:0000256" key="2">
    <source>
        <dbReference type="SAM" id="Phobius"/>
    </source>
</evidence>
<dbReference type="Proteomes" id="UP001386955">
    <property type="component" value="Unassembled WGS sequence"/>
</dbReference>
<dbReference type="Pfam" id="PF02519">
    <property type="entry name" value="Auxin_inducible"/>
    <property type="match status" value="1"/>
</dbReference>
<evidence type="ECO:0000313" key="3">
    <source>
        <dbReference type="EMBL" id="KAK7399041.1"/>
    </source>
</evidence>
<dbReference type="AlphaFoldDB" id="A0AAN9XMC7"/>
<evidence type="ECO:0000256" key="1">
    <source>
        <dbReference type="ARBA" id="ARBA00006974"/>
    </source>
</evidence>
<feature type="transmembrane region" description="Helical" evidence="2">
    <location>
        <begin position="148"/>
        <end position="168"/>
    </location>
</feature>
<keyword evidence="2" id="KW-0472">Membrane</keyword>
<comment type="caution">
    <text evidence="3">The sequence shown here is derived from an EMBL/GenBank/DDBJ whole genome shotgun (WGS) entry which is preliminary data.</text>
</comment>
<organism evidence="3 4">
    <name type="scientific">Psophocarpus tetragonolobus</name>
    <name type="common">Winged bean</name>
    <name type="synonym">Dolichos tetragonolobus</name>
    <dbReference type="NCBI Taxonomy" id="3891"/>
    <lineage>
        <taxon>Eukaryota</taxon>
        <taxon>Viridiplantae</taxon>
        <taxon>Streptophyta</taxon>
        <taxon>Embryophyta</taxon>
        <taxon>Tracheophyta</taxon>
        <taxon>Spermatophyta</taxon>
        <taxon>Magnoliopsida</taxon>
        <taxon>eudicotyledons</taxon>
        <taxon>Gunneridae</taxon>
        <taxon>Pentapetalae</taxon>
        <taxon>rosids</taxon>
        <taxon>fabids</taxon>
        <taxon>Fabales</taxon>
        <taxon>Fabaceae</taxon>
        <taxon>Papilionoideae</taxon>
        <taxon>50 kb inversion clade</taxon>
        <taxon>NPAAA clade</taxon>
        <taxon>indigoferoid/millettioid clade</taxon>
        <taxon>Phaseoleae</taxon>
        <taxon>Psophocarpus</taxon>
    </lineage>
</organism>
<dbReference type="PANTHER" id="PTHR31374:SF203">
    <property type="entry name" value="AUXIN-RESPONSIVE PROTEIN SAUR71-LIKE"/>
    <property type="match status" value="1"/>
</dbReference>
<accession>A0AAN9XMC7</accession>
<reference evidence="3 4" key="1">
    <citation type="submission" date="2024-01" db="EMBL/GenBank/DDBJ databases">
        <title>The genomes of 5 underutilized Papilionoideae crops provide insights into root nodulation and disease resistanc.</title>
        <authorList>
            <person name="Jiang F."/>
        </authorList>
    </citation>
    <scope>NUCLEOTIDE SEQUENCE [LARGE SCALE GENOMIC DNA]</scope>
    <source>
        <strain evidence="3">DUOXIRENSHENG_FW03</strain>
        <tissue evidence="3">Leaves</tissue>
    </source>
</reference>
<comment type="similarity">
    <text evidence="1">Belongs to the ARG7 family.</text>
</comment>
<name>A0AAN9XMC7_PSOTE</name>
<dbReference type="InterPro" id="IPR003676">
    <property type="entry name" value="SAUR_fam"/>
</dbReference>
<keyword evidence="2" id="KW-1133">Transmembrane helix</keyword>
<evidence type="ECO:0000313" key="4">
    <source>
        <dbReference type="Proteomes" id="UP001386955"/>
    </source>
</evidence>
<dbReference type="PANTHER" id="PTHR31374">
    <property type="entry name" value="AUXIN-INDUCED PROTEIN-LIKE-RELATED"/>
    <property type="match status" value="1"/>
</dbReference>
<sequence>MNKKVDKIRQIVRLKQLMTRWKHISLRRRSPDPSGGARRPPSGFIFVYVGPDRTRFAIPAHFLNLHVFDGLLKQTEEEFGLRGNGGLVLPCPVPFFANVVKYLHKDEHRYGKLSLQDFVNMLSDADVAPDSCKENLVLFTPLLQKAEILVLLFGLLRFAVSLCKWISIQFSFATLKFSIR</sequence>
<dbReference type="GO" id="GO:0009733">
    <property type="term" value="P:response to auxin"/>
    <property type="evidence" value="ECO:0007669"/>
    <property type="project" value="InterPro"/>
</dbReference>
<gene>
    <name evidence="3" type="ORF">VNO78_10216</name>
</gene>
<dbReference type="EMBL" id="JAYMYS010000003">
    <property type="protein sequence ID" value="KAK7399041.1"/>
    <property type="molecule type" value="Genomic_DNA"/>
</dbReference>